<feature type="compositionally biased region" description="Basic and acidic residues" evidence="2">
    <location>
        <begin position="984"/>
        <end position="999"/>
    </location>
</feature>
<dbReference type="PANTHER" id="PTHR11851:SF49">
    <property type="entry name" value="MITOCHONDRIAL-PROCESSING PEPTIDASE SUBUNIT ALPHA"/>
    <property type="match status" value="1"/>
</dbReference>
<dbReference type="InterPro" id="IPR050361">
    <property type="entry name" value="MPP/UQCRC_Complex"/>
</dbReference>
<dbReference type="PANTHER" id="PTHR11851">
    <property type="entry name" value="METALLOPROTEASE"/>
    <property type="match status" value="1"/>
</dbReference>
<dbReference type="SUPFAM" id="SSF63411">
    <property type="entry name" value="LuxS/MPP-like metallohydrolase"/>
    <property type="match status" value="4"/>
</dbReference>
<comment type="caution">
    <text evidence="6">The sequence shown here is derived from an EMBL/GenBank/DDBJ whole genome shotgun (WGS) entry which is preliminary data.</text>
</comment>
<keyword evidence="7" id="KW-1185">Reference proteome</keyword>
<sequence length="1012" mass="111006">MTRNQLLLLGLSASLAFQPALAQQKTTTKPATVTKAPAATAGGARLVEKVTRKGSELVIPYEKYVLPNGLTLIVAEDHSDPLVHVDVTYHVGSAREQIGKSGFAHFFEHMMFQGSDHVADEQHFKTVSASGGTLNGSTNRDRTNYFETVPSNQLETALWLEADRMGFLLDAVTQPKFENQRSTVKNERGQNYDNRPYGLASENVSRTLYPYGHPYSWLTIGYLEDLDRSDVNDLKNFFLRWYGPNNATLTVGGDVKPAEVVKMVEKYFGPIAKGPAVAAQKLPAPKLTADRYVSYKDNVRFPMLQVVFPTVPSGHPDEFALDALAEIIGQGKNSLLYKNLTKTQQAVQAQAYNSTSELAGEFTIVTLPFPGKGLDSLEIKVRNTLKEFERTGATAEQVARFKASTEAQMINGLASVQGKVSQLAANQTYFGNPNRLPEELKQLRAVTPAEVNRVYNQYIKGKNAVVLSVVPKNGSVQPAKADNFTVSKDGYKAPDYGYDGLKYVKATDTFDRSKQPGSGANPVVQVPAVWQASFPNGLRLMGTRNTEIPTVTMLLTIRGGHRLEQSMPNKAGIAALTAGMMNEGTQKYTGEQFSSELDKLGSAIRVSTGDDNTTVYVQSLTKNLPATMKLLEERLLRPRFDEADFNRLKKQALEGIANQSTQPVVIADKTFSRLVYSAGDIMQVPLSGSVATVTGITLDDVKQFYQQNYAPNVSYLVAVGDVDQAGLTNQLGFLKGWEQKNVTLPAGMATTQPDKTRIYFVNKEGAAQSEIRIGYLTPLTYDATGDYYRAYLSNYLLGGAFNSRINLNLREDKGYTYGARSGFQGTRYVGPYTAQAGVRADATAASVKEFMKEIQNYRNGISDDELQFLQASVGQSDALRYETGQQKAAFLSRLLEYDLPTTYVKQQSDILKGLKKEDVQGIAQKYLPADNMYIVVVGDRAKSFPGLAELGYEVVELDVDGNRVAAAAPAAAPASAPVLTPPLETEKMKVKTKDADGKKEKRKSKKDKDEAK</sequence>
<dbReference type="AlphaFoldDB" id="A0A3R9UQ32"/>
<dbReference type="Pfam" id="PF05193">
    <property type="entry name" value="Peptidase_M16_C"/>
    <property type="match status" value="2"/>
</dbReference>
<evidence type="ECO:0000256" key="2">
    <source>
        <dbReference type="SAM" id="MobiDB-lite"/>
    </source>
</evidence>
<dbReference type="EMBL" id="RWIS01000001">
    <property type="protein sequence ID" value="RSK37623.1"/>
    <property type="molecule type" value="Genomic_DNA"/>
</dbReference>
<dbReference type="InterPro" id="IPR011765">
    <property type="entry name" value="Pept_M16_N"/>
</dbReference>
<evidence type="ECO:0000256" key="3">
    <source>
        <dbReference type="SAM" id="SignalP"/>
    </source>
</evidence>
<dbReference type="InterPro" id="IPR007863">
    <property type="entry name" value="Peptidase_M16_C"/>
</dbReference>
<evidence type="ECO:0000259" key="5">
    <source>
        <dbReference type="Pfam" id="PF05193"/>
    </source>
</evidence>
<feature type="region of interest" description="Disordered" evidence="2">
    <location>
        <begin position="969"/>
        <end position="1012"/>
    </location>
</feature>
<dbReference type="OrthoDB" id="9811314at2"/>
<reference evidence="6 7" key="1">
    <citation type="submission" date="2018-12" db="EMBL/GenBank/DDBJ databases">
        <authorList>
            <person name="Feng G."/>
            <person name="Zhu H."/>
        </authorList>
    </citation>
    <scope>NUCLEOTIDE SEQUENCE [LARGE SCALE GENOMIC DNA]</scope>
    <source>
        <strain evidence="6 7">9PBR-2</strain>
    </source>
</reference>
<comment type="similarity">
    <text evidence="1">Belongs to the peptidase M16 family.</text>
</comment>
<dbReference type="InterPro" id="IPR011249">
    <property type="entry name" value="Metalloenz_LuxS/M16"/>
</dbReference>
<organism evidence="6 7">
    <name type="scientific">Hymenobacter metallilatus</name>
    <dbReference type="NCBI Taxonomy" id="2493666"/>
    <lineage>
        <taxon>Bacteria</taxon>
        <taxon>Pseudomonadati</taxon>
        <taxon>Bacteroidota</taxon>
        <taxon>Cytophagia</taxon>
        <taxon>Cytophagales</taxon>
        <taxon>Hymenobacteraceae</taxon>
        <taxon>Hymenobacter</taxon>
    </lineage>
</organism>
<keyword evidence="3" id="KW-0732">Signal</keyword>
<name>A0A3R9UQ32_9BACT</name>
<gene>
    <name evidence="6" type="ORF">EI290_02975</name>
</gene>
<dbReference type="Gene3D" id="3.30.830.10">
    <property type="entry name" value="Metalloenzyme, LuxS/M16 peptidase-like"/>
    <property type="match status" value="4"/>
</dbReference>
<dbReference type="RefSeq" id="WP_125426552.1">
    <property type="nucleotide sequence ID" value="NZ_RWIS01000001.1"/>
</dbReference>
<dbReference type="Pfam" id="PF00675">
    <property type="entry name" value="Peptidase_M16"/>
    <property type="match status" value="2"/>
</dbReference>
<dbReference type="GO" id="GO:0046872">
    <property type="term" value="F:metal ion binding"/>
    <property type="evidence" value="ECO:0007669"/>
    <property type="project" value="InterPro"/>
</dbReference>
<feature type="domain" description="Peptidase M16 C-terminal" evidence="5">
    <location>
        <begin position="231"/>
        <end position="403"/>
    </location>
</feature>
<evidence type="ECO:0000259" key="4">
    <source>
        <dbReference type="Pfam" id="PF00675"/>
    </source>
</evidence>
<dbReference type="Proteomes" id="UP000280066">
    <property type="component" value="Unassembled WGS sequence"/>
</dbReference>
<evidence type="ECO:0000313" key="6">
    <source>
        <dbReference type="EMBL" id="RSK37623.1"/>
    </source>
</evidence>
<proteinExistence type="inferred from homology"/>
<feature type="domain" description="Peptidase M16 N-terminal" evidence="4">
    <location>
        <begin position="545"/>
        <end position="664"/>
    </location>
</feature>
<feature type="domain" description="Peptidase M16 N-terminal" evidence="4">
    <location>
        <begin position="74"/>
        <end position="205"/>
    </location>
</feature>
<feature type="domain" description="Peptidase M16 C-terminal" evidence="5">
    <location>
        <begin position="696"/>
        <end position="870"/>
    </location>
</feature>
<evidence type="ECO:0000313" key="7">
    <source>
        <dbReference type="Proteomes" id="UP000280066"/>
    </source>
</evidence>
<accession>A0A3R9UQ32</accession>
<feature type="chain" id="PRO_5018555118" evidence="3">
    <location>
        <begin position="23"/>
        <end position="1012"/>
    </location>
</feature>
<feature type="signal peptide" evidence="3">
    <location>
        <begin position="1"/>
        <end position="22"/>
    </location>
</feature>
<protein>
    <submittedName>
        <fullName evidence="6">Insulinase family protein</fullName>
    </submittedName>
</protein>
<evidence type="ECO:0000256" key="1">
    <source>
        <dbReference type="ARBA" id="ARBA00007261"/>
    </source>
</evidence>